<accession>A0A6B0UNJ8</accession>
<name>A0A6B0UNJ8_IXORI</name>
<dbReference type="EMBL" id="GIFC01009021">
    <property type="protein sequence ID" value="MXU91104.1"/>
    <property type="molecule type" value="Transcribed_RNA"/>
</dbReference>
<sequence>MSTFCFCCLSLSCCLAHFWESFRLSLKQEPQFGCTVRTSHLVLLLSFSGVPAHAFGQPEHTFSWCILARSSANCRTVETALQDFATRPRELTVTDMSFPTITHFSTRSTFSSAFSSKKAT</sequence>
<dbReference type="AlphaFoldDB" id="A0A6B0UNJ8"/>
<feature type="signal peptide" evidence="1">
    <location>
        <begin position="1"/>
        <end position="16"/>
    </location>
</feature>
<evidence type="ECO:0000313" key="2">
    <source>
        <dbReference type="EMBL" id="MXU91104.1"/>
    </source>
</evidence>
<keyword evidence="1" id="KW-0732">Signal</keyword>
<feature type="chain" id="PRO_5025434834" evidence="1">
    <location>
        <begin position="17"/>
        <end position="120"/>
    </location>
</feature>
<evidence type="ECO:0000256" key="1">
    <source>
        <dbReference type="SAM" id="SignalP"/>
    </source>
</evidence>
<proteinExistence type="predicted"/>
<reference evidence="2" key="1">
    <citation type="submission" date="2019-12" db="EMBL/GenBank/DDBJ databases">
        <title>An insight into the sialome of adult female Ixodes ricinus ticks feeding for 6 days.</title>
        <authorList>
            <person name="Perner J."/>
            <person name="Ribeiro J.M.C."/>
        </authorList>
    </citation>
    <scope>NUCLEOTIDE SEQUENCE</scope>
    <source>
        <strain evidence="2">Semi-engorged</strain>
        <tissue evidence="2">Salivary glands</tissue>
    </source>
</reference>
<organism evidence="2">
    <name type="scientific">Ixodes ricinus</name>
    <name type="common">Common tick</name>
    <name type="synonym">Acarus ricinus</name>
    <dbReference type="NCBI Taxonomy" id="34613"/>
    <lineage>
        <taxon>Eukaryota</taxon>
        <taxon>Metazoa</taxon>
        <taxon>Ecdysozoa</taxon>
        <taxon>Arthropoda</taxon>
        <taxon>Chelicerata</taxon>
        <taxon>Arachnida</taxon>
        <taxon>Acari</taxon>
        <taxon>Parasitiformes</taxon>
        <taxon>Ixodida</taxon>
        <taxon>Ixodoidea</taxon>
        <taxon>Ixodidae</taxon>
        <taxon>Ixodinae</taxon>
        <taxon>Ixodes</taxon>
    </lineage>
</organism>
<protein>
    <submittedName>
        <fullName evidence="2">Putative secreted protein</fullName>
    </submittedName>
</protein>